<comment type="function">
    <text evidence="6">Part of a membrane-bound complex that couples electron transfer with translocation of ions across the membrane.</text>
</comment>
<dbReference type="Pfam" id="PF04205">
    <property type="entry name" value="FMN_bind"/>
    <property type="match status" value="1"/>
</dbReference>
<reference evidence="9" key="1">
    <citation type="submission" date="2024-05" db="EMBL/GenBank/DDBJ databases">
        <title>Genome sequencing of novel strain.</title>
        <authorList>
            <person name="Ganbat D."/>
            <person name="Ganbat S."/>
            <person name="Lee S.-J."/>
        </authorList>
    </citation>
    <scope>NUCLEOTIDE SEQUENCE</scope>
    <source>
        <strain evidence="9">SMD15-11</strain>
    </source>
</reference>
<dbReference type="GO" id="GO:0022900">
    <property type="term" value="P:electron transport chain"/>
    <property type="evidence" value="ECO:0007669"/>
    <property type="project" value="UniProtKB-UniRule"/>
</dbReference>
<keyword evidence="6 7" id="KW-0472">Membrane</keyword>
<evidence type="ECO:0000256" key="7">
    <source>
        <dbReference type="SAM" id="Phobius"/>
    </source>
</evidence>
<comment type="similarity">
    <text evidence="6">Belongs to the RnfG family.</text>
</comment>
<evidence type="ECO:0000256" key="2">
    <source>
        <dbReference type="ARBA" id="ARBA00022553"/>
    </source>
</evidence>
<dbReference type="PANTHER" id="PTHR36118">
    <property type="entry name" value="ION-TRANSLOCATING OXIDOREDUCTASE COMPLEX SUBUNIT G"/>
    <property type="match status" value="1"/>
</dbReference>
<keyword evidence="2 6" id="KW-0597">Phosphoprotein</keyword>
<dbReference type="PIRSF" id="PIRSF006091">
    <property type="entry name" value="E_trnsport_RnfG"/>
    <property type="match status" value="1"/>
</dbReference>
<dbReference type="EMBL" id="CP154858">
    <property type="protein sequence ID" value="XDT73608.1"/>
    <property type="molecule type" value="Genomic_DNA"/>
</dbReference>
<comment type="subcellular location">
    <subcellularLocation>
        <location evidence="6">Cell inner membrane</location>
        <topology evidence="6">Single-pass membrane protein</topology>
    </subcellularLocation>
</comment>
<keyword evidence="4 6" id="KW-0288">FMN</keyword>
<dbReference type="GO" id="GO:0009055">
    <property type="term" value="F:electron transfer activity"/>
    <property type="evidence" value="ECO:0007669"/>
    <property type="project" value="InterPro"/>
</dbReference>
<name>A0AB39UZX8_9GAMM</name>
<dbReference type="GO" id="GO:0005886">
    <property type="term" value="C:plasma membrane"/>
    <property type="evidence" value="ECO:0007669"/>
    <property type="project" value="UniProtKB-SubCell"/>
</dbReference>
<dbReference type="GO" id="GO:0010181">
    <property type="term" value="F:FMN binding"/>
    <property type="evidence" value="ECO:0007669"/>
    <property type="project" value="InterPro"/>
</dbReference>
<evidence type="ECO:0000256" key="4">
    <source>
        <dbReference type="ARBA" id="ARBA00022643"/>
    </source>
</evidence>
<keyword evidence="1 6" id="KW-0813">Transport</keyword>
<feature type="domain" description="FMN-binding" evidence="8">
    <location>
        <begin position="105"/>
        <end position="197"/>
    </location>
</feature>
<keyword evidence="6" id="KW-1003">Cell membrane</keyword>
<feature type="modified residue" description="FMN phosphoryl threonine" evidence="6">
    <location>
        <position position="180"/>
    </location>
</feature>
<comment type="cofactor">
    <cofactor evidence="6">
        <name>FMN</name>
        <dbReference type="ChEBI" id="CHEBI:58210"/>
    </cofactor>
</comment>
<evidence type="ECO:0000256" key="5">
    <source>
        <dbReference type="ARBA" id="ARBA00022982"/>
    </source>
</evidence>
<dbReference type="EC" id="7.-.-.-" evidence="6"/>
<proteinExistence type="inferred from homology"/>
<keyword evidence="3 6" id="KW-0285">Flavoprotein</keyword>
<dbReference type="NCBIfam" id="TIGR01947">
    <property type="entry name" value="rnfG"/>
    <property type="match status" value="1"/>
</dbReference>
<dbReference type="AlphaFoldDB" id="A0AB39UZX8"/>
<dbReference type="SMART" id="SM00900">
    <property type="entry name" value="FMN_bind"/>
    <property type="match status" value="1"/>
</dbReference>
<keyword evidence="6" id="KW-0997">Cell inner membrane</keyword>
<accession>A0AB39UZX8</accession>
<sequence length="215" mass="23071">MDNSLKASILRGAIGLGLFAMVTAGIIAVTHEVTADDIALAEAQARARSLYTLIPENATDVPILDTAFDLEPGTALGLRQPTPGYRAIRQGKVEAVILPFTAREGYNGDIHGIAAIRADGTLIGVQIISHKETPGLGDQVEARKSGWLRQFQGASLQNPPRELWKVKKDGGAFDQLTGATITPRAIVSQLTEVLAWFSAHRDELLKMPADKQEAP</sequence>
<gene>
    <name evidence="6" type="primary">rnfG</name>
    <name evidence="9" type="ORF">AAIA72_06475</name>
</gene>
<keyword evidence="6" id="KW-1278">Translocase</keyword>
<evidence type="ECO:0000256" key="3">
    <source>
        <dbReference type="ARBA" id="ARBA00022630"/>
    </source>
</evidence>
<organism evidence="9">
    <name type="scientific">Thermohahella caldifontis</name>
    <dbReference type="NCBI Taxonomy" id="3142973"/>
    <lineage>
        <taxon>Bacteria</taxon>
        <taxon>Pseudomonadati</taxon>
        <taxon>Pseudomonadota</taxon>
        <taxon>Gammaproteobacteria</taxon>
        <taxon>Oceanospirillales</taxon>
        <taxon>Hahellaceae</taxon>
        <taxon>Thermohahella</taxon>
    </lineage>
</organism>
<dbReference type="RefSeq" id="WP_369602594.1">
    <property type="nucleotide sequence ID" value="NZ_CP154858.1"/>
</dbReference>
<dbReference type="KEGG" id="tcd:AAIA72_06475"/>
<feature type="transmembrane region" description="Helical" evidence="7">
    <location>
        <begin position="12"/>
        <end position="30"/>
    </location>
</feature>
<comment type="subunit">
    <text evidence="6">The complex is composed of six subunits: RnfA, RnfB, RnfC, RnfD, RnfE and RnfG.</text>
</comment>
<protein>
    <recommendedName>
        <fullName evidence="6">Ion-translocating oxidoreductase complex subunit G</fullName>
        <ecNumber evidence="6">7.-.-.-</ecNumber>
    </recommendedName>
    <alternativeName>
        <fullName evidence="6">Rnf electron transport complex subunit G</fullName>
    </alternativeName>
</protein>
<evidence type="ECO:0000313" key="9">
    <source>
        <dbReference type="EMBL" id="XDT73608.1"/>
    </source>
</evidence>
<keyword evidence="5 6" id="KW-0249">Electron transport</keyword>
<keyword evidence="6 7" id="KW-1133">Transmembrane helix</keyword>
<dbReference type="PANTHER" id="PTHR36118:SF1">
    <property type="entry name" value="ION-TRANSLOCATING OXIDOREDUCTASE COMPLEX SUBUNIT G"/>
    <property type="match status" value="1"/>
</dbReference>
<evidence type="ECO:0000256" key="6">
    <source>
        <dbReference type="HAMAP-Rule" id="MF_00479"/>
    </source>
</evidence>
<dbReference type="HAMAP" id="MF_00479">
    <property type="entry name" value="RsxG_RnfG"/>
    <property type="match status" value="1"/>
</dbReference>
<evidence type="ECO:0000259" key="8">
    <source>
        <dbReference type="SMART" id="SM00900"/>
    </source>
</evidence>
<dbReference type="InterPro" id="IPR010209">
    <property type="entry name" value="Ion_transpt_RnfG/RsxG"/>
</dbReference>
<dbReference type="InterPro" id="IPR007329">
    <property type="entry name" value="FMN-bd"/>
</dbReference>
<evidence type="ECO:0000256" key="1">
    <source>
        <dbReference type="ARBA" id="ARBA00022448"/>
    </source>
</evidence>
<keyword evidence="6 7" id="KW-0812">Transmembrane</keyword>